<organism evidence="2 3">
    <name type="scientific">Tigheibacillus halophilus</name>
    <dbReference type="NCBI Taxonomy" id="361280"/>
    <lineage>
        <taxon>Bacteria</taxon>
        <taxon>Bacillati</taxon>
        <taxon>Bacillota</taxon>
        <taxon>Bacilli</taxon>
        <taxon>Bacillales</taxon>
        <taxon>Bacillaceae</taxon>
        <taxon>Tigheibacillus</taxon>
    </lineage>
</organism>
<evidence type="ECO:0000313" key="2">
    <source>
        <dbReference type="EMBL" id="MDY0394511.1"/>
    </source>
</evidence>
<dbReference type="InterPro" id="IPR025285">
    <property type="entry name" value="DUF4145"/>
</dbReference>
<dbReference type="Proteomes" id="UP001281447">
    <property type="component" value="Unassembled WGS sequence"/>
</dbReference>
<evidence type="ECO:0000259" key="1">
    <source>
        <dbReference type="Pfam" id="PF13643"/>
    </source>
</evidence>
<evidence type="ECO:0000313" key="3">
    <source>
        <dbReference type="Proteomes" id="UP001281447"/>
    </source>
</evidence>
<sequence length="297" mass="34654">MNEQTYFYAFLEPFSKELAYVARELENSIFTSPRTMLTHARNFTEAIVEKVILTEKISLNKHTTFMQQLGILDEHGILQSEVRDALHAVRLNGNRAAHDVRHFRFSEALFSWEALYIIVKWYIEVYGPINMNVPDYKDPHPKQHESYDMAELQVRLDKLERLLSASIEDMQSEGSAETAAAVDLERVRTGEIEQENHTPGLTTIRKISYQDAYIEIPYFLRDAFLLPQRFAKSERFLVRLGAEEQARIISELPADLEGLHTYVKRYNPSNDQTFFCRIEDLRRRRKKPPPPAYGKAR</sequence>
<gene>
    <name evidence="2" type="ORF">RWE15_08710</name>
</gene>
<dbReference type="Pfam" id="PF13643">
    <property type="entry name" value="DUF4145"/>
    <property type="match status" value="1"/>
</dbReference>
<feature type="domain" description="DUF4145" evidence="1">
    <location>
        <begin position="24"/>
        <end position="108"/>
    </location>
</feature>
<accession>A0ABU5C6L9</accession>
<comment type="caution">
    <text evidence="2">The sequence shown here is derived from an EMBL/GenBank/DDBJ whole genome shotgun (WGS) entry which is preliminary data.</text>
</comment>
<reference evidence="2 3" key="1">
    <citation type="submission" date="2023-10" db="EMBL/GenBank/DDBJ databases">
        <title>Virgibacillus halophilus 5B73C genome.</title>
        <authorList>
            <person name="Miliotis G."/>
            <person name="Sengupta P."/>
            <person name="Hameed A."/>
            <person name="Chuvochina M."/>
            <person name="Mcdonagh F."/>
            <person name="Simpson A.C."/>
            <person name="Singh N.K."/>
            <person name="Rekha P.D."/>
            <person name="Raman K."/>
            <person name="Hugenholtz P."/>
            <person name="Venkateswaran K."/>
        </authorList>
    </citation>
    <scope>NUCLEOTIDE SEQUENCE [LARGE SCALE GENOMIC DNA]</scope>
    <source>
        <strain evidence="2 3">5B73C</strain>
    </source>
</reference>
<dbReference type="EMBL" id="JAWDIP010000003">
    <property type="protein sequence ID" value="MDY0394511.1"/>
    <property type="molecule type" value="Genomic_DNA"/>
</dbReference>
<name>A0ABU5C6L9_9BACI</name>
<keyword evidence="3" id="KW-1185">Reference proteome</keyword>
<proteinExistence type="predicted"/>
<protein>
    <submittedName>
        <fullName evidence="2">DUF4145 domain-containing protein</fullName>
    </submittedName>
</protein>